<dbReference type="EMBL" id="BMYF01000006">
    <property type="protein sequence ID" value="GHB33380.1"/>
    <property type="molecule type" value="Genomic_DNA"/>
</dbReference>
<accession>A0A8J3CV48</accession>
<evidence type="ECO:0000313" key="3">
    <source>
        <dbReference type="Proteomes" id="UP000642809"/>
    </source>
</evidence>
<comment type="caution">
    <text evidence="2">The sequence shown here is derived from an EMBL/GenBank/DDBJ whole genome shotgun (WGS) entry which is preliminary data.</text>
</comment>
<protein>
    <recommendedName>
        <fullName evidence="4">DUF3108 domain-containing protein</fullName>
    </recommendedName>
</protein>
<feature type="signal peptide" evidence="1">
    <location>
        <begin position="1"/>
        <end position="27"/>
    </location>
</feature>
<feature type="chain" id="PRO_5035157895" description="DUF3108 domain-containing protein" evidence="1">
    <location>
        <begin position="28"/>
        <end position="265"/>
    </location>
</feature>
<reference evidence="2" key="1">
    <citation type="journal article" date="2014" name="Int. J. Syst. Evol. Microbiol.">
        <title>Complete genome sequence of Corynebacterium casei LMG S-19264T (=DSM 44701T), isolated from a smear-ripened cheese.</title>
        <authorList>
            <consortium name="US DOE Joint Genome Institute (JGI-PGF)"/>
            <person name="Walter F."/>
            <person name="Albersmeier A."/>
            <person name="Kalinowski J."/>
            <person name="Ruckert C."/>
        </authorList>
    </citation>
    <scope>NUCLEOTIDE SEQUENCE</scope>
    <source>
        <strain evidence="2">KCTC 23224</strain>
    </source>
</reference>
<dbReference type="InterPro" id="IPR021457">
    <property type="entry name" value="DUF3108"/>
</dbReference>
<evidence type="ECO:0000313" key="2">
    <source>
        <dbReference type="EMBL" id="GHB33380.1"/>
    </source>
</evidence>
<sequence>MIFMKNSRLLSVIVTLCFLCLSFPSIGQKNTAFKPGEELTFKVSYGFLNAAEAKMVVDPKVTSLNNRPTYKMDVFGSTLGVFKLFKVNDNWGSYIDTVRMIPHKSYRHIEEGSYRKHEHVFFDHQKKNAHVKLFDRENREVVSTKDYTVPANVQDIVSGFYYLRTMDLSKLKKGETILLTGFFDKEVYNLRMVFQGKETIDTNLGKFETFKLSPIIPKNKLFRGEQPVTVWVSNDQNKIPLKIKAKLMVGSLDMEVMEVKGLRNN</sequence>
<evidence type="ECO:0008006" key="4">
    <source>
        <dbReference type="Google" id="ProtNLM"/>
    </source>
</evidence>
<dbReference type="AlphaFoldDB" id="A0A8J3CV48"/>
<gene>
    <name evidence="2" type="ORF">GCM10008106_12980</name>
</gene>
<evidence type="ECO:0000256" key="1">
    <source>
        <dbReference type="SAM" id="SignalP"/>
    </source>
</evidence>
<keyword evidence="1" id="KW-0732">Signal</keyword>
<reference evidence="2" key="2">
    <citation type="submission" date="2020-09" db="EMBL/GenBank/DDBJ databases">
        <authorList>
            <person name="Sun Q."/>
            <person name="Kim S."/>
        </authorList>
    </citation>
    <scope>NUCLEOTIDE SEQUENCE</scope>
    <source>
        <strain evidence="2">KCTC 23224</strain>
    </source>
</reference>
<name>A0A8J3CV48_9BACT</name>
<proteinExistence type="predicted"/>
<organism evidence="2 3">
    <name type="scientific">Mongoliitalea lutea</name>
    <dbReference type="NCBI Taxonomy" id="849756"/>
    <lineage>
        <taxon>Bacteria</taxon>
        <taxon>Pseudomonadati</taxon>
        <taxon>Bacteroidota</taxon>
        <taxon>Cytophagia</taxon>
        <taxon>Cytophagales</taxon>
        <taxon>Cyclobacteriaceae</taxon>
        <taxon>Mongoliitalea</taxon>
    </lineage>
</organism>
<dbReference type="Pfam" id="PF11306">
    <property type="entry name" value="DUF3108"/>
    <property type="match status" value="1"/>
</dbReference>
<dbReference type="Proteomes" id="UP000642809">
    <property type="component" value="Unassembled WGS sequence"/>
</dbReference>
<keyword evidence="3" id="KW-1185">Reference proteome</keyword>